<dbReference type="GO" id="GO:0060271">
    <property type="term" value="P:cilium assembly"/>
    <property type="evidence" value="ECO:0007669"/>
    <property type="project" value="TreeGrafter"/>
</dbReference>
<feature type="region of interest" description="Disordered" evidence="1">
    <location>
        <begin position="1414"/>
        <end position="1491"/>
    </location>
</feature>
<feature type="compositionally biased region" description="Polar residues" evidence="1">
    <location>
        <begin position="2158"/>
        <end position="2169"/>
    </location>
</feature>
<feature type="compositionally biased region" description="Polar residues" evidence="1">
    <location>
        <begin position="1469"/>
        <end position="1491"/>
    </location>
</feature>
<keyword evidence="3" id="KW-1185">Reference proteome</keyword>
<dbReference type="InterPro" id="IPR027912">
    <property type="entry name" value="CFAP54"/>
</dbReference>
<feature type="region of interest" description="Disordered" evidence="1">
    <location>
        <begin position="2581"/>
        <end position="2613"/>
    </location>
</feature>
<organism evidence="2 3">
    <name type="scientific">Megalops atlanticus</name>
    <name type="common">Tarpon</name>
    <name type="synonym">Clupea gigantea</name>
    <dbReference type="NCBI Taxonomy" id="7932"/>
    <lineage>
        <taxon>Eukaryota</taxon>
        <taxon>Metazoa</taxon>
        <taxon>Chordata</taxon>
        <taxon>Craniata</taxon>
        <taxon>Vertebrata</taxon>
        <taxon>Euteleostomi</taxon>
        <taxon>Actinopterygii</taxon>
        <taxon>Neopterygii</taxon>
        <taxon>Teleostei</taxon>
        <taxon>Elopiformes</taxon>
        <taxon>Megalopidae</taxon>
        <taxon>Megalops</taxon>
    </lineage>
</organism>
<name>A0A9D3PBJ1_MEGAT</name>
<dbReference type="PANTHER" id="PTHR33487">
    <property type="entry name" value="CILIA- AND FLAGELLA-ASSOCIATED PROTEIN 54"/>
    <property type="match status" value="1"/>
</dbReference>
<sequence length="2976" mass="326862">MIASSNLDQNLYARGSRNLFEIWNKFRPQLPTCYYEEHMLRTADFLFDVKLYCLALRQGYGRYLLQYSSAGMQDVRDVEQLRRSFFPEGFDTEQAGRTGLAMCSFQLERARAEQPDPAAVQRMLGILAFLRTVMQAVLPHEKLCWLLYNGSLHIYNICRFLMSTSHSAQAVEFLLWACVCMETCVPLLSVRFLPWRCTLYCAVCQCYYSCSAETQAEVFARRALGKVNELGKLLELSGSPASSETQAAFKEATIKLAVMVFRRSVYEPRRRPKGLFRPRQKTHLKEVKTAPWPRSPTERVLMELFEGNAAQLLALMEALWDSSRRPLETGAPEEPEVQEVALELLSAGISILAGVGGSAEEVVNEHSLPGPLAGITLHPSSLLQLAQAGENRVSVEAAVRFVKLLFQYEQWDAFCRLSEPLLSLLQKLEDHSCRRAELELSLLMAAQPLLMSQRIRHTPKDGCADGGPERDRQQGLASGSDGVLSLVETLHTCVCNSAQDMQPDRDLVMDVVLFLWSKCKAVFRRVHTGHSDSFRRLDSYSKWVQTLSLLSEVSHACDLALSDPVAVAEMTLRLASVLESGVESMIKSGRKTAVSEDTSLVSTSADLQGDVPPVSKRSAVEQLQAVLCVVQRAVESVSCSRARCPPGDGTALYDTVYLQPQGGEESEGGVSQRKNPKDTSPSTPLLMDLHLEMLVIQHRVSLKLLSASPESVLPDQVGRNGISRAVFLMQKALLSHRKDPKSQDTKKLLEEAGSLLERAQVEERRLFNAWGLRRGREGGEEKGRVPPPPILLSRSHRSMTFTPAPYALDKQVHWYCLYGREATGVNQKVRLGDCQLLGTGEEVPVSGECVLRVEGLEPNQKYVFAVAAYDTQGQLVGGAIGDSSRPLLASPPLPLLTAWAHLAQASYQTGHYTLSKRACSELWAHFTHPPDPGASCTPEGLAQTRLRREALQHASPLLLQLLLASIFTQTDIHVQEGALYCDALSDGGPLIWGQTARLAECERTLVALDLALWLNDSGAALQGVVGCYGLLAPLIYHRIPSEAAVQVLMKCLAVLQEFPGVFRHKRQAATAESLLHMVACITYYLAKVLRSSREYRLASAVLEQGKKLLQEATEGVATQQGTSKPRPPERQADSGERGQGEKPQGTAGCGPQQVEPSEQLKALEANAATRVMADAVLQGDSSTVTHDLTGQEDPILLYAVINSSPLETAFKEVMKFKRRACFLEYAAQLLQRALCEDQLEQLLQWGQSILSWISKRDEGLTGVKKISAAEIRAQGGAEEELKKYTSSVIEYNKKPKGSTVSTDRKRKEQHRKQLSQLKAQSTERQRQALDLLLLLLPRLVRRQQRRRHLRQVCSEERPWRCHLHLSLATCHLTLLHRHLQQRHSRTEHSYSSLDPLLFSLAHCSTVVRRSDVPQHIRAPELTPPTPKPTPPPPPSPRAQPAKAEEKVNNTTGEESSATDSEAESDPDTPRTQLTNEPDCNEPSQAIDTPTGGSVSQLLDCLSKAALHFRRAMVLAHRGGHWTLLQWVCRVMWDQATAVTHLVEQGLSLEQPLPLSLEQLHSTLSPLLLLATDLLLDMMHTLQMWKLFEGEERELEGSLRFSAPVDDGTLVDLRWLRLLSLRTLELLALQGRWETLSLLALHFNHVTRERYAHTVTPLLVHAQRSLQERVLSLGGPQVPQPHVTHTETATGEKITCRNYTEKQLLLGWPPREEGRSRDSVPPLPPDAEAQRALCLVSVPLDVEDTLRCFREALERRPYVLQTFQHSRTLLLLLLAGTQASFQAPLCEEGGGQSQGRVECGMAAGSAPPVAPPDLSSEDFSRPDSIYSRPLPPSQLSTVISSYSNSIKYLEANNQNSLLVQALHDLGNLHFYNGNTRAAHSSWSRALDCALQCTGVLGSWDGVSWGSGPPVDVLQQAGVWGCLQGAILTAKIAQYLLTSDISQRTLCSLLSARLFKPLLTASLPHPQSDWQYSSYEPGPELIPGLDLFSEPSRAPVGAAVSSLAFLCHWLHSSGHALTVLPLLSLYLHWVGTVCRDPNCTIGGRILKVQVLTELGLLADAAGEMVCLMQGEGIPHGPCRATTKQQPKKSFDTSRPLLEPSNLQALQELVSGDLSSELCELFGPQVARRLSIARVQLILALCRSVHSYPDTQGQVHLEGQPQDSTPKALSSPSKDREESRSRDPTPTPSHTPRAKEPCRLQLDPGRDSLTPAKLKALLLAEASRILASLLCSLQPKGGDEELELAVETRLLLSEASLQEGKAAYSADLAVSALRLLQDSYPQEGDSADSPLQVDVPQAVEARGRMGAALWLRCRLAAVRALANHIPGTAVLTGPDSSTQADRLLTEGLQEAESWGDPDAHALLLLQGALMGILRGRPREDSTPQLQEALKLLSGRRVLSPRASLTLATVAVQLSDLMISDSHALLLLTQRLLQQQLSALGETVTLEEGGRVLLPPSGLRNMYLPQLPLLAEATLRLGQGLAWEAAGSPGSDSGQWLSAQQVLDSALQLTQGSAARDSDLETDILYCRGLVERCLVSFSEWKPQAATETFLKAISAAQSHSHNLQQIRQCYLEMAAVYLQQWEGGSSSPQAQQSPSPPPRPRDSEQRAAGGKRIRTVQGRALTPREVHLLHCWICVRAATQVSEASASCAQLCGSSSASGGPLQLPELRALPTFTSNDLLHPCGGLEPLKNLCSSSPEPEAESQTTTQLTWVQLTRYHAHILNLHHIATHTVSQRVQGLCSLAVDSSLGQRLAQLHSLFSALLPAYRGQCCAPQIPAALLQPRSPQTTAQPVSGATEETFPWACAAKEQLCLQWYRPALDPTQQNQNSILLLFAFNRTPLSALRPTSQAVTELRCGQRRVSLEVRWAVHAELCSLCVGASVSSPPPTHPPSSVSPKLERRRHSRSLEKEGALHSQLLQEKTMTCCSLIKALLNSDPTVITKVPFEPSPQTLSDLERCFNPRGGATVSEGGVASWLASLLL</sequence>
<feature type="compositionally biased region" description="Basic and acidic residues" evidence="1">
    <location>
        <begin position="2170"/>
        <end position="2180"/>
    </location>
</feature>
<protein>
    <recommendedName>
        <fullName evidence="4">Cilia- and flagella-associated protein 54</fullName>
    </recommendedName>
</protein>
<evidence type="ECO:0000313" key="2">
    <source>
        <dbReference type="EMBL" id="KAG7454748.1"/>
    </source>
</evidence>
<evidence type="ECO:0000256" key="1">
    <source>
        <dbReference type="SAM" id="MobiDB-lite"/>
    </source>
</evidence>
<dbReference type="Proteomes" id="UP001046870">
    <property type="component" value="Chromosome 25"/>
</dbReference>
<evidence type="ECO:0000313" key="3">
    <source>
        <dbReference type="Proteomes" id="UP001046870"/>
    </source>
</evidence>
<feature type="compositionally biased region" description="Basic and acidic residues" evidence="1">
    <location>
        <begin position="1126"/>
        <end position="1140"/>
    </location>
</feature>
<feature type="compositionally biased region" description="Pro residues" evidence="1">
    <location>
        <begin position="1421"/>
        <end position="1437"/>
    </location>
</feature>
<reference evidence="2" key="1">
    <citation type="submission" date="2021-01" db="EMBL/GenBank/DDBJ databases">
        <authorList>
            <person name="Zahm M."/>
            <person name="Roques C."/>
            <person name="Cabau C."/>
            <person name="Klopp C."/>
            <person name="Donnadieu C."/>
            <person name="Jouanno E."/>
            <person name="Lampietro C."/>
            <person name="Louis A."/>
            <person name="Herpin A."/>
            <person name="Echchiki A."/>
            <person name="Berthelot C."/>
            <person name="Parey E."/>
            <person name="Roest-Crollius H."/>
            <person name="Braasch I."/>
            <person name="Postlethwait J."/>
            <person name="Bobe J."/>
            <person name="Montfort J."/>
            <person name="Bouchez O."/>
            <person name="Begum T."/>
            <person name="Mejri S."/>
            <person name="Adams A."/>
            <person name="Chen W.-J."/>
            <person name="Guiguen Y."/>
        </authorList>
    </citation>
    <scope>NUCLEOTIDE SEQUENCE</scope>
    <source>
        <strain evidence="2">YG-15Mar2019-1</strain>
        <tissue evidence="2">Brain</tissue>
    </source>
</reference>
<feature type="region of interest" description="Disordered" evidence="1">
    <location>
        <begin position="458"/>
        <end position="477"/>
    </location>
</feature>
<proteinExistence type="predicted"/>
<gene>
    <name evidence="2" type="ORF">MATL_G00263130</name>
</gene>
<feature type="region of interest" description="Disordered" evidence="1">
    <location>
        <begin position="1294"/>
        <end position="1321"/>
    </location>
</feature>
<dbReference type="OrthoDB" id="2104158at2759"/>
<feature type="region of interest" description="Disordered" evidence="1">
    <location>
        <begin position="1113"/>
        <end position="1153"/>
    </location>
</feature>
<comment type="caution">
    <text evidence="2">The sequence shown here is derived from an EMBL/GenBank/DDBJ whole genome shotgun (WGS) entry which is preliminary data.</text>
</comment>
<feature type="region of interest" description="Disordered" evidence="1">
    <location>
        <begin position="2149"/>
        <end position="2204"/>
    </location>
</feature>
<accession>A0A9D3PBJ1</accession>
<feature type="region of interest" description="Disordered" evidence="1">
    <location>
        <begin position="2877"/>
        <end position="2901"/>
    </location>
</feature>
<evidence type="ECO:0008006" key="4">
    <source>
        <dbReference type="Google" id="ProtNLM"/>
    </source>
</evidence>
<dbReference type="PANTHER" id="PTHR33487:SF1">
    <property type="entry name" value="CILIA- AND FLAGELLA-ASSOCIATED PROTEIN 54"/>
    <property type="match status" value="1"/>
</dbReference>
<feature type="region of interest" description="Disordered" evidence="1">
    <location>
        <begin position="662"/>
        <end position="684"/>
    </location>
</feature>
<dbReference type="EMBL" id="JAFDVH010000025">
    <property type="protein sequence ID" value="KAG7454748.1"/>
    <property type="molecule type" value="Genomic_DNA"/>
</dbReference>
<feature type="compositionally biased region" description="Basic and acidic residues" evidence="1">
    <location>
        <begin position="458"/>
        <end position="473"/>
    </location>
</feature>
<dbReference type="Pfam" id="PF14858">
    <property type="entry name" value="CFAP54_N"/>
    <property type="match status" value="1"/>
</dbReference>